<organism evidence="3 4">
    <name type="scientific">Desulfovibrio subterraneus</name>
    <dbReference type="NCBI Taxonomy" id="2718620"/>
    <lineage>
        <taxon>Bacteria</taxon>
        <taxon>Pseudomonadati</taxon>
        <taxon>Thermodesulfobacteriota</taxon>
        <taxon>Desulfovibrionia</taxon>
        <taxon>Desulfovibrionales</taxon>
        <taxon>Desulfovibrionaceae</taxon>
        <taxon>Desulfovibrio</taxon>
    </lineage>
</organism>
<dbReference type="Pfam" id="PF01627">
    <property type="entry name" value="Hpt"/>
    <property type="match status" value="1"/>
</dbReference>
<keyword evidence="3" id="KW-0808">Transferase</keyword>
<evidence type="ECO:0000259" key="2">
    <source>
        <dbReference type="PROSITE" id="PS50894"/>
    </source>
</evidence>
<dbReference type="InterPro" id="IPR036641">
    <property type="entry name" value="HPT_dom_sf"/>
</dbReference>
<evidence type="ECO:0000313" key="3">
    <source>
        <dbReference type="EMBL" id="GFM34287.1"/>
    </source>
</evidence>
<reference evidence="3 4" key="1">
    <citation type="submission" date="2020-05" db="EMBL/GenBank/DDBJ databases">
        <title>Draft genome sequence of Desulfovibrio sp. strain HN2T.</title>
        <authorList>
            <person name="Ueno A."/>
            <person name="Tamazawa S."/>
            <person name="Tamamura S."/>
            <person name="Murakami T."/>
            <person name="Kiyama T."/>
            <person name="Inomata H."/>
            <person name="Amano Y."/>
            <person name="Miyakawa K."/>
            <person name="Tamaki H."/>
            <person name="Naganuma T."/>
            <person name="Kaneko K."/>
        </authorList>
    </citation>
    <scope>NUCLEOTIDE SEQUENCE [LARGE SCALE GENOMIC DNA]</scope>
    <source>
        <strain evidence="3 4">HN2</strain>
    </source>
</reference>
<accession>A0A7J0BKN9</accession>
<protein>
    <submittedName>
        <fullName evidence="3">Histidine kinase</fullName>
    </submittedName>
</protein>
<comment type="caution">
    <text evidence="3">The sequence shown here is derived from an EMBL/GenBank/DDBJ whole genome shotgun (WGS) entry which is preliminary data.</text>
</comment>
<sequence length="114" mass="12428">MLILNSEATLKRLMNDTAFVGELYSTFLETLDARVQRICTAMESADFEEVRKEAHSLKGASGTINADALHACTLDLETAARSEDPVALVALKGRFTAVVTDTIDSINAWLAMYS</sequence>
<dbReference type="GO" id="GO:0004672">
    <property type="term" value="F:protein kinase activity"/>
    <property type="evidence" value="ECO:0007669"/>
    <property type="project" value="UniProtKB-ARBA"/>
</dbReference>
<dbReference type="PROSITE" id="PS50894">
    <property type="entry name" value="HPT"/>
    <property type="match status" value="1"/>
</dbReference>
<feature type="modified residue" description="Phosphohistidine" evidence="1">
    <location>
        <position position="55"/>
    </location>
</feature>
<gene>
    <name evidence="3" type="ORF">DSM101010T_26520</name>
</gene>
<evidence type="ECO:0000313" key="4">
    <source>
        <dbReference type="Proteomes" id="UP000503840"/>
    </source>
</evidence>
<dbReference type="Gene3D" id="1.20.120.160">
    <property type="entry name" value="HPT domain"/>
    <property type="match status" value="1"/>
</dbReference>
<dbReference type="AlphaFoldDB" id="A0A7J0BKN9"/>
<dbReference type="SUPFAM" id="SSF47226">
    <property type="entry name" value="Histidine-containing phosphotransfer domain, HPT domain"/>
    <property type="match status" value="1"/>
</dbReference>
<dbReference type="EMBL" id="BLVO01000013">
    <property type="protein sequence ID" value="GFM34287.1"/>
    <property type="molecule type" value="Genomic_DNA"/>
</dbReference>
<keyword evidence="3" id="KW-0418">Kinase</keyword>
<feature type="domain" description="HPt" evidence="2">
    <location>
        <begin position="16"/>
        <end position="114"/>
    </location>
</feature>
<dbReference type="Proteomes" id="UP000503840">
    <property type="component" value="Unassembled WGS sequence"/>
</dbReference>
<keyword evidence="1" id="KW-0597">Phosphoprotein</keyword>
<evidence type="ECO:0000256" key="1">
    <source>
        <dbReference type="PROSITE-ProRule" id="PRU00110"/>
    </source>
</evidence>
<proteinExistence type="predicted"/>
<dbReference type="SMART" id="SM00073">
    <property type="entry name" value="HPT"/>
    <property type="match status" value="1"/>
</dbReference>
<name>A0A7J0BKN9_9BACT</name>
<dbReference type="GO" id="GO:0000160">
    <property type="term" value="P:phosphorelay signal transduction system"/>
    <property type="evidence" value="ECO:0007669"/>
    <property type="project" value="InterPro"/>
</dbReference>
<dbReference type="InterPro" id="IPR008207">
    <property type="entry name" value="Sig_transdc_His_kin_Hpt_dom"/>
</dbReference>
<dbReference type="RefSeq" id="WP_174405892.1">
    <property type="nucleotide sequence ID" value="NZ_BLVO01000013.1"/>
</dbReference>
<keyword evidence="4" id="KW-1185">Reference proteome</keyword>